<keyword evidence="1 2" id="KW-0238">DNA-binding</keyword>
<dbReference type="GO" id="GO:0005634">
    <property type="term" value="C:nucleus"/>
    <property type="evidence" value="ECO:0007669"/>
    <property type="project" value="UniProtKB-UniRule"/>
</dbReference>
<dbReference type="PANTHER" id="PTHR48112:SF22">
    <property type="entry name" value="MITOCHONDRIAL TRANSCRIPTION FACTOR A, ISOFORM B"/>
    <property type="match status" value="1"/>
</dbReference>
<evidence type="ECO:0000313" key="5">
    <source>
        <dbReference type="EMBL" id="KAH7035295.1"/>
    </source>
</evidence>
<dbReference type="AlphaFoldDB" id="A0A9P9BSX1"/>
<dbReference type="OrthoDB" id="1919336at2759"/>
<protein>
    <recommendedName>
        <fullName evidence="4">HMG box domain-containing protein</fullName>
    </recommendedName>
</protein>
<dbReference type="Proteomes" id="UP000756346">
    <property type="component" value="Unassembled WGS sequence"/>
</dbReference>
<evidence type="ECO:0000256" key="1">
    <source>
        <dbReference type="ARBA" id="ARBA00023125"/>
    </source>
</evidence>
<keyword evidence="6" id="KW-1185">Reference proteome</keyword>
<name>A0A9P9BSX1_9PEZI</name>
<keyword evidence="2" id="KW-0539">Nucleus</keyword>
<comment type="caution">
    <text evidence="5">The sequence shown here is derived from an EMBL/GenBank/DDBJ whole genome shotgun (WGS) entry which is preliminary data.</text>
</comment>
<gene>
    <name evidence="5" type="ORF">B0I36DRAFT_90737</name>
</gene>
<sequence length="311" mass="33827">MLCAASRAALRRLGPTVAAVPSRTLTIRLKAPISQAQANCAFQGVRQFASVGRPKASTKSATTKAAATKKTKAGKAAKPKAKKKAATKPKPKPAKKTPKPKAPETLAIEDRRQLKRIAILFEPKTAPESAWRIYVAENLQGSQGTEFEKVTEKMAGVAQAYKTLSASELQRYAEKAEENRRANAAAYKAWVESHTVEEVSAANNARLKLKRLHNYPKGNVKTIKDERAPKHPTSSFGFFTKAKWASGEFSGGPDGLSSTAGAISTAWKNLSAAERQPYEDLARAESARYEKDYEAAYGRKPVVRKRSPDTA</sequence>
<feature type="compositionally biased region" description="Low complexity" evidence="3">
    <location>
        <begin position="54"/>
        <end position="66"/>
    </location>
</feature>
<dbReference type="PROSITE" id="PS50118">
    <property type="entry name" value="HMG_BOX_2"/>
    <property type="match status" value="1"/>
</dbReference>
<dbReference type="EMBL" id="JAGTJQ010000003">
    <property type="protein sequence ID" value="KAH7035295.1"/>
    <property type="molecule type" value="Genomic_DNA"/>
</dbReference>
<dbReference type="InterPro" id="IPR009071">
    <property type="entry name" value="HMG_box_dom"/>
</dbReference>
<dbReference type="RefSeq" id="XP_046015388.1">
    <property type="nucleotide sequence ID" value="XM_046163559.1"/>
</dbReference>
<accession>A0A9P9BSX1</accession>
<organism evidence="5 6">
    <name type="scientific">Microdochium trichocladiopsis</name>
    <dbReference type="NCBI Taxonomy" id="1682393"/>
    <lineage>
        <taxon>Eukaryota</taxon>
        <taxon>Fungi</taxon>
        <taxon>Dikarya</taxon>
        <taxon>Ascomycota</taxon>
        <taxon>Pezizomycotina</taxon>
        <taxon>Sordariomycetes</taxon>
        <taxon>Xylariomycetidae</taxon>
        <taxon>Xylariales</taxon>
        <taxon>Microdochiaceae</taxon>
        <taxon>Microdochium</taxon>
    </lineage>
</organism>
<feature type="domain" description="HMG box" evidence="4">
    <location>
        <begin position="229"/>
        <end position="297"/>
    </location>
</feature>
<feature type="region of interest" description="Disordered" evidence="3">
    <location>
        <begin position="51"/>
        <end position="107"/>
    </location>
</feature>
<evidence type="ECO:0000259" key="4">
    <source>
        <dbReference type="PROSITE" id="PS50118"/>
    </source>
</evidence>
<evidence type="ECO:0000256" key="3">
    <source>
        <dbReference type="SAM" id="MobiDB-lite"/>
    </source>
</evidence>
<dbReference type="InterPro" id="IPR050342">
    <property type="entry name" value="HMGB"/>
</dbReference>
<dbReference type="GO" id="GO:0003677">
    <property type="term" value="F:DNA binding"/>
    <property type="evidence" value="ECO:0007669"/>
    <property type="project" value="UniProtKB-UniRule"/>
</dbReference>
<dbReference type="GeneID" id="70193105"/>
<feature type="DNA-binding region" description="HMG box" evidence="2">
    <location>
        <begin position="229"/>
        <end position="297"/>
    </location>
</feature>
<dbReference type="InterPro" id="IPR036910">
    <property type="entry name" value="HMG_box_dom_sf"/>
</dbReference>
<dbReference type="SUPFAM" id="SSF47095">
    <property type="entry name" value="HMG-box"/>
    <property type="match status" value="2"/>
</dbReference>
<dbReference type="PANTHER" id="PTHR48112">
    <property type="entry name" value="HIGH MOBILITY GROUP PROTEIN DSP1"/>
    <property type="match status" value="1"/>
</dbReference>
<dbReference type="Pfam" id="PF09011">
    <property type="entry name" value="HMG_box_2"/>
    <property type="match status" value="1"/>
</dbReference>
<dbReference type="SMART" id="SM00398">
    <property type="entry name" value="HMG"/>
    <property type="match status" value="2"/>
</dbReference>
<feature type="compositionally biased region" description="Basic residues" evidence="3">
    <location>
        <begin position="67"/>
        <end position="99"/>
    </location>
</feature>
<dbReference type="Gene3D" id="1.10.30.10">
    <property type="entry name" value="High mobility group box domain"/>
    <property type="match status" value="2"/>
</dbReference>
<proteinExistence type="predicted"/>
<evidence type="ECO:0000256" key="2">
    <source>
        <dbReference type="PROSITE-ProRule" id="PRU00267"/>
    </source>
</evidence>
<reference evidence="5" key="1">
    <citation type="journal article" date="2021" name="Nat. Commun.">
        <title>Genetic determinants of endophytism in the Arabidopsis root mycobiome.</title>
        <authorList>
            <person name="Mesny F."/>
            <person name="Miyauchi S."/>
            <person name="Thiergart T."/>
            <person name="Pickel B."/>
            <person name="Atanasova L."/>
            <person name="Karlsson M."/>
            <person name="Huettel B."/>
            <person name="Barry K.W."/>
            <person name="Haridas S."/>
            <person name="Chen C."/>
            <person name="Bauer D."/>
            <person name="Andreopoulos W."/>
            <person name="Pangilinan J."/>
            <person name="LaButti K."/>
            <person name="Riley R."/>
            <person name="Lipzen A."/>
            <person name="Clum A."/>
            <person name="Drula E."/>
            <person name="Henrissat B."/>
            <person name="Kohler A."/>
            <person name="Grigoriev I.V."/>
            <person name="Martin F.M."/>
            <person name="Hacquard S."/>
        </authorList>
    </citation>
    <scope>NUCLEOTIDE SEQUENCE</scope>
    <source>
        <strain evidence="5">MPI-CAGE-CH-0230</strain>
    </source>
</reference>
<evidence type="ECO:0000313" key="6">
    <source>
        <dbReference type="Proteomes" id="UP000756346"/>
    </source>
</evidence>